<evidence type="ECO:0000313" key="2">
    <source>
        <dbReference type="EMBL" id="VDM24079.1"/>
    </source>
</evidence>
<dbReference type="WBParaSite" id="TTAC_0000407201-mRNA-1">
    <property type="protein sequence ID" value="TTAC_0000407201-mRNA-1"/>
    <property type="gene ID" value="TTAC_0000407201"/>
</dbReference>
<dbReference type="InterPro" id="IPR036259">
    <property type="entry name" value="MFS_trans_sf"/>
</dbReference>
<reference evidence="4" key="1">
    <citation type="submission" date="2017-02" db="UniProtKB">
        <authorList>
            <consortium name="WormBaseParasite"/>
        </authorList>
    </citation>
    <scope>IDENTIFICATION</scope>
</reference>
<accession>A0A0R3WTI2</accession>
<dbReference type="STRING" id="6205.A0A0R3WTI2"/>
<dbReference type="Gene3D" id="1.20.1250.20">
    <property type="entry name" value="MFS general substrate transporter like domains"/>
    <property type="match status" value="1"/>
</dbReference>
<keyword evidence="3" id="KW-1185">Reference proteome</keyword>
<keyword evidence="1" id="KW-0812">Transmembrane</keyword>
<sequence length="94" mass="10249">MDKTGREQWVQSQSAFVATTMSFVSGIVGLFTIVPLGFISDRFGRKCGLLIAYTGFGIEAILNGKLISYLGGRYTPATIRLCCFAFSLKIVNVD</sequence>
<organism evidence="4">
    <name type="scientific">Hydatigena taeniaeformis</name>
    <name type="common">Feline tapeworm</name>
    <name type="synonym">Taenia taeniaeformis</name>
    <dbReference type="NCBI Taxonomy" id="6205"/>
    <lineage>
        <taxon>Eukaryota</taxon>
        <taxon>Metazoa</taxon>
        <taxon>Spiralia</taxon>
        <taxon>Lophotrochozoa</taxon>
        <taxon>Platyhelminthes</taxon>
        <taxon>Cestoda</taxon>
        <taxon>Eucestoda</taxon>
        <taxon>Cyclophyllidea</taxon>
        <taxon>Taeniidae</taxon>
        <taxon>Hydatigera</taxon>
    </lineage>
</organism>
<proteinExistence type="predicted"/>
<dbReference type="AlphaFoldDB" id="A0A0R3WTI2"/>
<evidence type="ECO:0000313" key="3">
    <source>
        <dbReference type="Proteomes" id="UP000274429"/>
    </source>
</evidence>
<reference evidence="2 3" key="2">
    <citation type="submission" date="2018-11" db="EMBL/GenBank/DDBJ databases">
        <authorList>
            <consortium name="Pathogen Informatics"/>
        </authorList>
    </citation>
    <scope>NUCLEOTIDE SEQUENCE [LARGE SCALE GENOMIC DNA]</scope>
</reference>
<dbReference type="EMBL" id="UYWX01003574">
    <property type="protein sequence ID" value="VDM24079.1"/>
    <property type="molecule type" value="Genomic_DNA"/>
</dbReference>
<feature type="transmembrane region" description="Helical" evidence="1">
    <location>
        <begin position="15"/>
        <end position="39"/>
    </location>
</feature>
<keyword evidence="1" id="KW-0472">Membrane</keyword>
<dbReference type="OrthoDB" id="2261376at2759"/>
<dbReference type="Proteomes" id="UP000274429">
    <property type="component" value="Unassembled WGS sequence"/>
</dbReference>
<protein>
    <submittedName>
        <fullName evidence="4">MFS domain-containing protein</fullName>
    </submittedName>
</protein>
<evidence type="ECO:0000256" key="1">
    <source>
        <dbReference type="SAM" id="Phobius"/>
    </source>
</evidence>
<gene>
    <name evidence="2" type="ORF">TTAC_LOCUS4055</name>
</gene>
<dbReference type="SUPFAM" id="SSF103473">
    <property type="entry name" value="MFS general substrate transporter"/>
    <property type="match status" value="1"/>
</dbReference>
<name>A0A0R3WTI2_HYDTA</name>
<keyword evidence="1" id="KW-1133">Transmembrane helix</keyword>
<evidence type="ECO:0000313" key="4">
    <source>
        <dbReference type="WBParaSite" id="TTAC_0000407201-mRNA-1"/>
    </source>
</evidence>